<dbReference type="PANTHER" id="PTHR46687:SF1">
    <property type="entry name" value="PROTEIN DISPATCHED HOMOLOG 3"/>
    <property type="match status" value="1"/>
</dbReference>
<keyword evidence="1" id="KW-0472">Membrane</keyword>
<feature type="domain" description="SSD" evidence="2">
    <location>
        <begin position="1"/>
        <end position="62"/>
    </location>
</feature>
<accession>A0ABM0M2B2</accession>
<dbReference type="Pfam" id="PF02460">
    <property type="entry name" value="Patched"/>
    <property type="match status" value="1"/>
</dbReference>
<dbReference type="SUPFAM" id="SSF82866">
    <property type="entry name" value="Multidrug efflux transporter AcrB transmembrane domain"/>
    <property type="match status" value="1"/>
</dbReference>
<dbReference type="PROSITE" id="PS50156">
    <property type="entry name" value="SSD"/>
    <property type="match status" value="1"/>
</dbReference>
<protein>
    <submittedName>
        <fullName evidence="4">Patched domain-containing protein 2-like</fullName>
    </submittedName>
</protein>
<evidence type="ECO:0000259" key="2">
    <source>
        <dbReference type="PROSITE" id="PS50156"/>
    </source>
</evidence>
<keyword evidence="1" id="KW-0812">Transmembrane</keyword>
<gene>
    <name evidence="4" type="primary">LOC102806156</name>
</gene>
<feature type="transmembrane region" description="Helical" evidence="1">
    <location>
        <begin position="40"/>
        <end position="63"/>
    </location>
</feature>
<dbReference type="Proteomes" id="UP000694865">
    <property type="component" value="Unplaced"/>
</dbReference>
<evidence type="ECO:0000313" key="3">
    <source>
        <dbReference type="Proteomes" id="UP000694865"/>
    </source>
</evidence>
<organism evidence="3 4">
    <name type="scientific">Saccoglossus kowalevskii</name>
    <name type="common">Acorn worm</name>
    <dbReference type="NCBI Taxonomy" id="10224"/>
    <lineage>
        <taxon>Eukaryota</taxon>
        <taxon>Metazoa</taxon>
        <taxon>Hemichordata</taxon>
        <taxon>Enteropneusta</taxon>
        <taxon>Harrimaniidae</taxon>
        <taxon>Saccoglossus</taxon>
    </lineage>
</organism>
<dbReference type="InterPro" id="IPR003392">
    <property type="entry name" value="PTHD_SSD"/>
</dbReference>
<evidence type="ECO:0000256" key="1">
    <source>
        <dbReference type="SAM" id="Phobius"/>
    </source>
</evidence>
<dbReference type="InterPro" id="IPR042480">
    <property type="entry name" value="DISP3"/>
</dbReference>
<sequence>MAFTIKTAGMATLFTSFTTAAAFAANTASQIPAIHDFGLFMALVVSFCWFYVVLLMPPVLTIWHFAFEKCETFCYLPCTNDVVSGPNGNPYRIFSTGQQQPHSINHGTTLDDVQMLDMEDIDTNDLDDFNRRKQS</sequence>
<dbReference type="RefSeq" id="XP_006814153.1">
    <property type="nucleotide sequence ID" value="XM_006814090.1"/>
</dbReference>
<keyword evidence="3" id="KW-1185">Reference proteome</keyword>
<evidence type="ECO:0000313" key="4">
    <source>
        <dbReference type="RefSeq" id="XP_006814153.1"/>
    </source>
</evidence>
<keyword evidence="1" id="KW-1133">Transmembrane helix</keyword>
<dbReference type="InterPro" id="IPR000731">
    <property type="entry name" value="SSD"/>
</dbReference>
<name>A0ABM0M2B2_SACKO</name>
<dbReference type="Gene3D" id="1.20.1640.10">
    <property type="entry name" value="Multidrug efflux transporter AcrB transmembrane domain"/>
    <property type="match status" value="1"/>
</dbReference>
<dbReference type="GeneID" id="102806156"/>
<dbReference type="PANTHER" id="PTHR46687">
    <property type="entry name" value="PROTEIN DISPATCHED HOMOLOG 3"/>
    <property type="match status" value="1"/>
</dbReference>
<reference evidence="4" key="1">
    <citation type="submission" date="2025-08" db="UniProtKB">
        <authorList>
            <consortium name="RefSeq"/>
        </authorList>
    </citation>
    <scope>IDENTIFICATION</scope>
    <source>
        <tissue evidence="4">Testes</tissue>
    </source>
</reference>
<proteinExistence type="predicted"/>